<evidence type="ECO:0000313" key="4">
    <source>
        <dbReference type="Proteomes" id="UP001501323"/>
    </source>
</evidence>
<feature type="signal peptide" evidence="1">
    <location>
        <begin position="1"/>
        <end position="34"/>
    </location>
</feature>
<evidence type="ECO:0000259" key="2">
    <source>
        <dbReference type="Pfam" id="PF09917"/>
    </source>
</evidence>
<accession>A0ABP9DYM6</accession>
<dbReference type="Proteomes" id="UP001501323">
    <property type="component" value="Unassembled WGS sequence"/>
</dbReference>
<proteinExistence type="predicted"/>
<evidence type="ECO:0000313" key="3">
    <source>
        <dbReference type="EMBL" id="GAA4863934.1"/>
    </source>
</evidence>
<name>A0ABP9DYM6_9GAMM</name>
<dbReference type="EMBL" id="BAABJY010000002">
    <property type="protein sequence ID" value="GAA4863934.1"/>
    <property type="molecule type" value="Genomic_DNA"/>
</dbReference>
<evidence type="ECO:0000256" key="1">
    <source>
        <dbReference type="SAM" id="SignalP"/>
    </source>
</evidence>
<comment type="caution">
    <text evidence="3">The sequence shown here is derived from an EMBL/GenBank/DDBJ whole genome shotgun (WGS) entry which is preliminary data.</text>
</comment>
<dbReference type="PANTHER" id="PTHR36919:SF3">
    <property type="entry name" value="BLL5882 PROTEIN"/>
    <property type="match status" value="1"/>
</dbReference>
<sequence length="157" mass="16930">MRYKGRAAYSEALPPMRIRTILCLLALLPMAAFAQGSPVGRWKTIDDETGKVKSIVEVSQDAKGILQGRVVEVLRSSRGPNPVCDKCSGANRGRPVQGMTILWGLRKDGAGWGGGTILDPKDGKTYKSKAELLDGGAKLGVSGCIAFICRQQVWVRE</sequence>
<feature type="chain" id="PRO_5046182822" evidence="1">
    <location>
        <begin position="35"/>
        <end position="157"/>
    </location>
</feature>
<organism evidence="3 4">
    <name type="scientific">Luteimonas vadosa</name>
    <dbReference type="NCBI Taxonomy" id="1165507"/>
    <lineage>
        <taxon>Bacteria</taxon>
        <taxon>Pseudomonadati</taxon>
        <taxon>Pseudomonadota</taxon>
        <taxon>Gammaproteobacteria</taxon>
        <taxon>Lysobacterales</taxon>
        <taxon>Lysobacteraceae</taxon>
        <taxon>Luteimonas</taxon>
    </lineage>
</organism>
<keyword evidence="1" id="KW-0732">Signal</keyword>
<keyword evidence="4" id="KW-1185">Reference proteome</keyword>
<gene>
    <name evidence="3" type="ORF">GCM10023332_15100</name>
</gene>
<protein>
    <submittedName>
        <fullName evidence="3">DUF2147 domain-containing protein</fullName>
    </submittedName>
</protein>
<dbReference type="Gene3D" id="2.40.128.520">
    <property type="match status" value="1"/>
</dbReference>
<feature type="domain" description="DUF2147" evidence="2">
    <location>
        <begin position="40"/>
        <end position="156"/>
    </location>
</feature>
<reference evidence="4" key="1">
    <citation type="journal article" date="2019" name="Int. J. Syst. Evol. Microbiol.">
        <title>The Global Catalogue of Microorganisms (GCM) 10K type strain sequencing project: providing services to taxonomists for standard genome sequencing and annotation.</title>
        <authorList>
            <consortium name="The Broad Institute Genomics Platform"/>
            <consortium name="The Broad Institute Genome Sequencing Center for Infectious Disease"/>
            <person name="Wu L."/>
            <person name="Ma J."/>
        </authorList>
    </citation>
    <scope>NUCLEOTIDE SEQUENCE [LARGE SCALE GENOMIC DNA]</scope>
    <source>
        <strain evidence="4">JCM 18392</strain>
    </source>
</reference>
<dbReference type="Pfam" id="PF09917">
    <property type="entry name" value="DUF2147"/>
    <property type="match status" value="1"/>
</dbReference>
<dbReference type="PANTHER" id="PTHR36919">
    <property type="entry name" value="BLR1215 PROTEIN"/>
    <property type="match status" value="1"/>
</dbReference>
<dbReference type="InterPro" id="IPR019223">
    <property type="entry name" value="DUF2147"/>
</dbReference>